<sequence>MICIIFYVSTSTIQTFYCWAIYFVLLENAHVRCRQCSPVMLALADQTICFVELASIKWP</sequence>
<dbReference type="Proteomes" id="UP000015105">
    <property type="component" value="Chromosome 6D"/>
</dbReference>
<protein>
    <submittedName>
        <fullName evidence="2">Uncharacterized protein</fullName>
    </submittedName>
</protein>
<dbReference type="Gramene" id="AET6Gv20452600.11">
    <property type="protein sequence ID" value="AET6Gv20452600.11"/>
    <property type="gene ID" value="AET6Gv20452600"/>
</dbReference>
<evidence type="ECO:0000313" key="3">
    <source>
        <dbReference type="Proteomes" id="UP000015105"/>
    </source>
</evidence>
<keyword evidence="1" id="KW-1133">Transmembrane helix</keyword>
<proteinExistence type="predicted"/>
<accession>A0A453NQS8</accession>
<dbReference type="AlphaFoldDB" id="A0A453NQS8"/>
<keyword evidence="1" id="KW-0812">Transmembrane</keyword>
<evidence type="ECO:0000256" key="1">
    <source>
        <dbReference type="SAM" id="Phobius"/>
    </source>
</evidence>
<reference evidence="2" key="5">
    <citation type="journal article" date="2021" name="G3 (Bethesda)">
        <title>Aegilops tauschii genome assembly Aet v5.0 features greater sequence contiguity and improved annotation.</title>
        <authorList>
            <person name="Wang L."/>
            <person name="Zhu T."/>
            <person name="Rodriguez J.C."/>
            <person name="Deal K.R."/>
            <person name="Dubcovsky J."/>
            <person name="McGuire P.E."/>
            <person name="Lux T."/>
            <person name="Spannagl M."/>
            <person name="Mayer K.F.X."/>
            <person name="Baldrich P."/>
            <person name="Meyers B.C."/>
            <person name="Huo N."/>
            <person name="Gu Y.Q."/>
            <person name="Zhou H."/>
            <person name="Devos K.M."/>
            <person name="Bennetzen J.L."/>
            <person name="Unver T."/>
            <person name="Budak H."/>
            <person name="Gulick P.J."/>
            <person name="Galiba G."/>
            <person name="Kalapos B."/>
            <person name="Nelson D.R."/>
            <person name="Li P."/>
            <person name="You F.M."/>
            <person name="Luo M.C."/>
            <person name="Dvorak J."/>
        </authorList>
    </citation>
    <scope>NUCLEOTIDE SEQUENCE [LARGE SCALE GENOMIC DNA]</scope>
    <source>
        <strain evidence="2">cv. AL8/78</strain>
    </source>
</reference>
<reference evidence="2" key="3">
    <citation type="journal article" date="2017" name="Nature">
        <title>Genome sequence of the progenitor of the wheat D genome Aegilops tauschii.</title>
        <authorList>
            <person name="Luo M.C."/>
            <person name="Gu Y.Q."/>
            <person name="Puiu D."/>
            <person name="Wang H."/>
            <person name="Twardziok S.O."/>
            <person name="Deal K.R."/>
            <person name="Huo N."/>
            <person name="Zhu T."/>
            <person name="Wang L."/>
            <person name="Wang Y."/>
            <person name="McGuire P.E."/>
            <person name="Liu S."/>
            <person name="Long H."/>
            <person name="Ramasamy R.K."/>
            <person name="Rodriguez J.C."/>
            <person name="Van S.L."/>
            <person name="Yuan L."/>
            <person name="Wang Z."/>
            <person name="Xia Z."/>
            <person name="Xiao L."/>
            <person name="Anderson O.D."/>
            <person name="Ouyang S."/>
            <person name="Liang Y."/>
            <person name="Zimin A.V."/>
            <person name="Pertea G."/>
            <person name="Qi P."/>
            <person name="Bennetzen J.L."/>
            <person name="Dai X."/>
            <person name="Dawson M.W."/>
            <person name="Muller H.G."/>
            <person name="Kugler K."/>
            <person name="Rivarola-Duarte L."/>
            <person name="Spannagl M."/>
            <person name="Mayer K.F.X."/>
            <person name="Lu F.H."/>
            <person name="Bevan M.W."/>
            <person name="Leroy P."/>
            <person name="Li P."/>
            <person name="You F.M."/>
            <person name="Sun Q."/>
            <person name="Liu Z."/>
            <person name="Lyons E."/>
            <person name="Wicker T."/>
            <person name="Salzberg S.L."/>
            <person name="Devos K.M."/>
            <person name="Dvorak J."/>
        </authorList>
    </citation>
    <scope>NUCLEOTIDE SEQUENCE [LARGE SCALE GENOMIC DNA]</scope>
    <source>
        <strain evidence="2">cv. AL8/78</strain>
    </source>
</reference>
<evidence type="ECO:0000313" key="2">
    <source>
        <dbReference type="EnsemblPlants" id="AET6Gv20452600.11"/>
    </source>
</evidence>
<reference evidence="3" key="1">
    <citation type="journal article" date="2014" name="Science">
        <title>Ancient hybridizations among the ancestral genomes of bread wheat.</title>
        <authorList>
            <consortium name="International Wheat Genome Sequencing Consortium,"/>
            <person name="Marcussen T."/>
            <person name="Sandve S.R."/>
            <person name="Heier L."/>
            <person name="Spannagl M."/>
            <person name="Pfeifer M."/>
            <person name="Jakobsen K.S."/>
            <person name="Wulff B.B."/>
            <person name="Steuernagel B."/>
            <person name="Mayer K.F."/>
            <person name="Olsen O.A."/>
        </authorList>
    </citation>
    <scope>NUCLEOTIDE SEQUENCE [LARGE SCALE GENOMIC DNA]</scope>
    <source>
        <strain evidence="3">cv. AL8/78</strain>
    </source>
</reference>
<organism evidence="2 3">
    <name type="scientific">Aegilops tauschii subsp. strangulata</name>
    <name type="common">Goatgrass</name>
    <dbReference type="NCBI Taxonomy" id="200361"/>
    <lineage>
        <taxon>Eukaryota</taxon>
        <taxon>Viridiplantae</taxon>
        <taxon>Streptophyta</taxon>
        <taxon>Embryophyta</taxon>
        <taxon>Tracheophyta</taxon>
        <taxon>Spermatophyta</taxon>
        <taxon>Magnoliopsida</taxon>
        <taxon>Liliopsida</taxon>
        <taxon>Poales</taxon>
        <taxon>Poaceae</taxon>
        <taxon>BOP clade</taxon>
        <taxon>Pooideae</taxon>
        <taxon>Triticodae</taxon>
        <taxon>Triticeae</taxon>
        <taxon>Triticinae</taxon>
        <taxon>Aegilops</taxon>
    </lineage>
</organism>
<feature type="transmembrane region" description="Helical" evidence="1">
    <location>
        <begin position="6"/>
        <end position="25"/>
    </location>
</feature>
<reference evidence="3" key="2">
    <citation type="journal article" date="2017" name="Nat. Plants">
        <title>The Aegilops tauschii genome reveals multiple impacts of transposons.</title>
        <authorList>
            <person name="Zhao G."/>
            <person name="Zou C."/>
            <person name="Li K."/>
            <person name="Wang K."/>
            <person name="Li T."/>
            <person name="Gao L."/>
            <person name="Zhang X."/>
            <person name="Wang H."/>
            <person name="Yang Z."/>
            <person name="Liu X."/>
            <person name="Jiang W."/>
            <person name="Mao L."/>
            <person name="Kong X."/>
            <person name="Jiao Y."/>
            <person name="Jia J."/>
        </authorList>
    </citation>
    <scope>NUCLEOTIDE SEQUENCE [LARGE SCALE GENOMIC DNA]</scope>
    <source>
        <strain evidence="3">cv. AL8/78</strain>
    </source>
</reference>
<reference evidence="2" key="4">
    <citation type="submission" date="2019-03" db="UniProtKB">
        <authorList>
            <consortium name="EnsemblPlants"/>
        </authorList>
    </citation>
    <scope>IDENTIFICATION</scope>
</reference>
<dbReference type="EnsemblPlants" id="AET6Gv20452600.11">
    <property type="protein sequence ID" value="AET6Gv20452600.11"/>
    <property type="gene ID" value="AET6Gv20452600"/>
</dbReference>
<name>A0A453NQS8_AEGTS</name>
<keyword evidence="1" id="KW-0472">Membrane</keyword>
<keyword evidence="3" id="KW-1185">Reference proteome</keyword>